<accession>A0ABP7ZUS6</accession>
<feature type="transmembrane region" description="Helical" evidence="8">
    <location>
        <begin position="219"/>
        <end position="243"/>
    </location>
</feature>
<comment type="caution">
    <text evidence="9">The sequence shown here is derived from an EMBL/GenBank/DDBJ whole genome shotgun (WGS) entry which is preliminary data.</text>
</comment>
<feature type="transmembrane region" description="Helical" evidence="8">
    <location>
        <begin position="379"/>
        <end position="404"/>
    </location>
</feature>
<proteinExistence type="predicted"/>
<reference evidence="10" key="1">
    <citation type="journal article" date="2019" name="Int. J. Syst. Evol. Microbiol.">
        <title>The Global Catalogue of Microorganisms (GCM) 10K type strain sequencing project: providing services to taxonomists for standard genome sequencing and annotation.</title>
        <authorList>
            <consortium name="The Broad Institute Genomics Platform"/>
            <consortium name="The Broad Institute Genome Sequencing Center for Infectious Disease"/>
            <person name="Wu L."/>
            <person name="Ma J."/>
        </authorList>
    </citation>
    <scope>NUCLEOTIDE SEQUENCE [LARGE SCALE GENOMIC DNA]</scope>
    <source>
        <strain evidence="10">JCM 17591</strain>
    </source>
</reference>
<keyword evidence="2" id="KW-0813">Transport</keyword>
<feature type="transmembrane region" description="Helical" evidence="8">
    <location>
        <begin position="30"/>
        <end position="48"/>
    </location>
</feature>
<feature type="transmembrane region" description="Helical" evidence="8">
    <location>
        <begin position="437"/>
        <end position="460"/>
    </location>
</feature>
<feature type="transmembrane region" description="Helical" evidence="8">
    <location>
        <begin position="264"/>
        <end position="281"/>
    </location>
</feature>
<evidence type="ECO:0000256" key="7">
    <source>
        <dbReference type="ARBA" id="ARBA00023136"/>
    </source>
</evidence>
<evidence type="ECO:0000256" key="3">
    <source>
        <dbReference type="ARBA" id="ARBA00022475"/>
    </source>
</evidence>
<dbReference type="Pfam" id="PF02386">
    <property type="entry name" value="TrkH"/>
    <property type="match status" value="1"/>
</dbReference>
<sequence length="478" mass="49915">MSVTALTARGGRRGIRESFSDFAAASPSRFALLVFAALVLVWTGLLALPASSAAGTATGFADALFTAVSVVCVTGLSTVDMTTHWSGFGEVVIYVGVQIGGIGVLTLASTLGLIISRHLGLRARLIAAGDTNPLRAHRGPVAEGQAVRLGDVAGLLRAIAISVVVIEAACAAILFPLLLRHGFSVGEAARDAVYYSAMAFTNTGFSPNNNGLFPFAHDYAFLTTIAVTVMLGAIGFPVIYALARVIRRPAQRRRIVSLHVKLTVVTYLLLFVIGGGAYWLLEHGNAQTFGRLGAGDGVFQSFFLSAMARSGGFSTFDVSQLHNSSLLVTDMLMFIGGGSASTGGGIKVTTLAVLFLAAVAEAKGVQSMEAFRRRIPGDVLRVAVSVVLWGATIVALASVSVLAITRDSLDHVLFDVISAFATCGLSTGLTMGAPDPAVYILAATMFFGRIGTITLAAALAQSQQRRLFAFPEERPIVG</sequence>
<evidence type="ECO:0000256" key="4">
    <source>
        <dbReference type="ARBA" id="ARBA00022692"/>
    </source>
</evidence>
<keyword evidence="3" id="KW-1003">Cell membrane</keyword>
<evidence type="ECO:0000256" key="8">
    <source>
        <dbReference type="SAM" id="Phobius"/>
    </source>
</evidence>
<evidence type="ECO:0000313" key="10">
    <source>
        <dbReference type="Proteomes" id="UP001501079"/>
    </source>
</evidence>
<evidence type="ECO:0000256" key="5">
    <source>
        <dbReference type="ARBA" id="ARBA00022989"/>
    </source>
</evidence>
<organism evidence="9 10">
    <name type="scientific">Gryllotalpicola koreensis</name>
    <dbReference type="NCBI Taxonomy" id="993086"/>
    <lineage>
        <taxon>Bacteria</taxon>
        <taxon>Bacillati</taxon>
        <taxon>Actinomycetota</taxon>
        <taxon>Actinomycetes</taxon>
        <taxon>Micrococcales</taxon>
        <taxon>Microbacteriaceae</taxon>
        <taxon>Gryllotalpicola</taxon>
    </lineage>
</organism>
<feature type="transmembrane region" description="Helical" evidence="8">
    <location>
        <begin position="155"/>
        <end position="179"/>
    </location>
</feature>
<evidence type="ECO:0000256" key="6">
    <source>
        <dbReference type="ARBA" id="ARBA00023065"/>
    </source>
</evidence>
<feature type="transmembrane region" description="Helical" evidence="8">
    <location>
        <begin position="91"/>
        <end position="115"/>
    </location>
</feature>
<keyword evidence="7 8" id="KW-0472">Membrane</keyword>
<protein>
    <submittedName>
        <fullName evidence="9">Potassium transporter TrkG</fullName>
    </submittedName>
</protein>
<dbReference type="PANTHER" id="PTHR32024">
    <property type="entry name" value="TRK SYSTEM POTASSIUM UPTAKE PROTEIN TRKG-RELATED"/>
    <property type="match status" value="1"/>
</dbReference>
<gene>
    <name evidence="9" type="ORF">GCM10022287_09660</name>
</gene>
<dbReference type="Proteomes" id="UP001501079">
    <property type="component" value="Unassembled WGS sequence"/>
</dbReference>
<keyword evidence="4 8" id="KW-0812">Transmembrane</keyword>
<feature type="transmembrane region" description="Helical" evidence="8">
    <location>
        <begin position="60"/>
        <end position="79"/>
    </location>
</feature>
<name>A0ABP7ZUS6_9MICO</name>
<evidence type="ECO:0000313" key="9">
    <source>
        <dbReference type="EMBL" id="GAA4170963.1"/>
    </source>
</evidence>
<keyword evidence="6" id="KW-0406">Ion transport</keyword>
<dbReference type="RefSeq" id="WP_425553238.1">
    <property type="nucleotide sequence ID" value="NZ_BAABBW010000001.1"/>
</dbReference>
<comment type="subcellular location">
    <subcellularLocation>
        <location evidence="1">Cell membrane</location>
        <topology evidence="1">Multi-pass membrane protein</topology>
    </subcellularLocation>
</comment>
<dbReference type="InterPro" id="IPR003445">
    <property type="entry name" value="Cat_transpt"/>
</dbReference>
<keyword evidence="10" id="KW-1185">Reference proteome</keyword>
<evidence type="ECO:0000256" key="1">
    <source>
        <dbReference type="ARBA" id="ARBA00004651"/>
    </source>
</evidence>
<dbReference type="PANTHER" id="PTHR32024:SF1">
    <property type="entry name" value="KTR SYSTEM POTASSIUM UPTAKE PROTEIN B"/>
    <property type="match status" value="1"/>
</dbReference>
<keyword evidence="5 8" id="KW-1133">Transmembrane helix</keyword>
<evidence type="ECO:0000256" key="2">
    <source>
        <dbReference type="ARBA" id="ARBA00022448"/>
    </source>
</evidence>
<feature type="transmembrane region" description="Helical" evidence="8">
    <location>
        <begin position="331"/>
        <end position="358"/>
    </location>
</feature>
<dbReference type="EMBL" id="BAABBW010000001">
    <property type="protein sequence ID" value="GAA4170963.1"/>
    <property type="molecule type" value="Genomic_DNA"/>
</dbReference>